<evidence type="ECO:0000313" key="2">
    <source>
        <dbReference type="Proteomes" id="UP000078512"/>
    </source>
</evidence>
<evidence type="ECO:0000313" key="1">
    <source>
        <dbReference type="EMBL" id="OAQ29211.1"/>
    </source>
</evidence>
<accession>A0A197JXP0</accession>
<sequence length="73" mass="8722">MSMLPFFVLPSFIPYHSFLFCTPPRWNHQFNTLSFCRPFTSCRPSFSHALASFRLYNSPWSLVLYFFVSLMKE</sequence>
<gene>
    <name evidence="1" type="ORF">K457DRAFT_515561</name>
</gene>
<dbReference type="Proteomes" id="UP000078512">
    <property type="component" value="Unassembled WGS sequence"/>
</dbReference>
<protein>
    <submittedName>
        <fullName evidence="1">Uncharacterized protein</fullName>
    </submittedName>
</protein>
<name>A0A197JXP0_9FUNG</name>
<dbReference type="EMBL" id="KV442042">
    <property type="protein sequence ID" value="OAQ29211.1"/>
    <property type="molecule type" value="Genomic_DNA"/>
</dbReference>
<proteinExistence type="predicted"/>
<organism evidence="1 2">
    <name type="scientific">Linnemannia elongata AG-77</name>
    <dbReference type="NCBI Taxonomy" id="1314771"/>
    <lineage>
        <taxon>Eukaryota</taxon>
        <taxon>Fungi</taxon>
        <taxon>Fungi incertae sedis</taxon>
        <taxon>Mucoromycota</taxon>
        <taxon>Mortierellomycotina</taxon>
        <taxon>Mortierellomycetes</taxon>
        <taxon>Mortierellales</taxon>
        <taxon>Mortierellaceae</taxon>
        <taxon>Linnemannia</taxon>
    </lineage>
</organism>
<dbReference type="AlphaFoldDB" id="A0A197JXP0"/>
<reference evidence="1 2" key="1">
    <citation type="submission" date="2016-05" db="EMBL/GenBank/DDBJ databases">
        <title>Genome sequencing reveals origins of a unique bacterial endosymbiosis in the earliest lineages of terrestrial Fungi.</title>
        <authorList>
            <consortium name="DOE Joint Genome Institute"/>
            <person name="Uehling J."/>
            <person name="Gryganskyi A."/>
            <person name="Hameed K."/>
            <person name="Tschaplinski T."/>
            <person name="Misztal P."/>
            <person name="Wu S."/>
            <person name="Desiro A."/>
            <person name="Vande Pol N."/>
            <person name="Du Z.-Y."/>
            <person name="Zienkiewicz A."/>
            <person name="Zienkiewicz K."/>
            <person name="Morin E."/>
            <person name="Tisserant E."/>
            <person name="Splivallo R."/>
            <person name="Hainaut M."/>
            <person name="Henrissat B."/>
            <person name="Ohm R."/>
            <person name="Kuo A."/>
            <person name="Yan J."/>
            <person name="Lipzen A."/>
            <person name="Nolan M."/>
            <person name="Labutti K."/>
            <person name="Barry K."/>
            <person name="Goldstein A."/>
            <person name="Labbe J."/>
            <person name="Schadt C."/>
            <person name="Tuskan G."/>
            <person name="Grigoriev I."/>
            <person name="Martin F."/>
            <person name="Vilgalys R."/>
            <person name="Bonito G."/>
        </authorList>
    </citation>
    <scope>NUCLEOTIDE SEQUENCE [LARGE SCALE GENOMIC DNA]</scope>
    <source>
        <strain evidence="1 2">AG-77</strain>
    </source>
</reference>
<keyword evidence="2" id="KW-1185">Reference proteome</keyword>